<proteinExistence type="predicted"/>
<accession>F0NYH3</accession>
<keyword evidence="2" id="KW-1185">Reference proteome</keyword>
<evidence type="ECO:0000313" key="2">
    <source>
        <dbReference type="Proteomes" id="UP000008641"/>
    </source>
</evidence>
<dbReference type="KEGG" id="wvi:Weevi_0373"/>
<reference evidence="1 2" key="1">
    <citation type="journal article" date="2011" name="Stand. Genomic Sci.">
        <title>Complete genome sequence of Weeksella virosa type strain (9751).</title>
        <authorList>
            <person name="Lang E."/>
            <person name="Teshima H."/>
            <person name="Lucas S."/>
            <person name="Lapidus A."/>
            <person name="Hammon N."/>
            <person name="Deshpande S."/>
            <person name="Nolan M."/>
            <person name="Cheng J.F."/>
            <person name="Pitluck S."/>
            <person name="Liolios K."/>
            <person name="Pagani I."/>
            <person name="Mikhailova N."/>
            <person name="Ivanova N."/>
            <person name="Mavromatis K."/>
            <person name="Pati A."/>
            <person name="Tapia R."/>
            <person name="Han C."/>
            <person name="Goodwin L."/>
            <person name="Chen A."/>
            <person name="Palaniappan K."/>
            <person name="Land M."/>
            <person name="Hauser L."/>
            <person name="Chang Y.J."/>
            <person name="Jeffries C.D."/>
            <person name="Brambilla E.M."/>
            <person name="Kopitz M."/>
            <person name="Rohde M."/>
            <person name="Goker M."/>
            <person name="Tindall B.J."/>
            <person name="Detter J.C."/>
            <person name="Woyke T."/>
            <person name="Bristow J."/>
            <person name="Eisen J.A."/>
            <person name="Markowitz V."/>
            <person name="Hugenholtz P."/>
            <person name="Klenk H.P."/>
            <person name="Kyrpides N.C."/>
        </authorList>
    </citation>
    <scope>NUCLEOTIDE SEQUENCE [LARGE SCALE GENOMIC DNA]</scope>
    <source>
        <strain evidence="2">ATCC 43766 / DSM 16922 / JCM 21250 / NBRC 16016 / NCTC 11634 / CL345/78</strain>
    </source>
</reference>
<dbReference type="Proteomes" id="UP000008641">
    <property type="component" value="Chromosome"/>
</dbReference>
<evidence type="ECO:0000313" key="1">
    <source>
        <dbReference type="EMBL" id="ADX67093.1"/>
    </source>
</evidence>
<protein>
    <submittedName>
        <fullName evidence="1">Uncharacterized protein</fullName>
    </submittedName>
</protein>
<organism evidence="1 2">
    <name type="scientific">Weeksella virosa (strain ATCC 43766 / DSM 16922 / JCM 21250 / CCUG 30538 / CDC 9751 / IAM 14551 / NBRC 16016 / NCTC 11634 / CL345/78)</name>
    <dbReference type="NCBI Taxonomy" id="865938"/>
    <lineage>
        <taxon>Bacteria</taxon>
        <taxon>Pseudomonadati</taxon>
        <taxon>Bacteroidota</taxon>
        <taxon>Flavobacteriia</taxon>
        <taxon>Flavobacteriales</taxon>
        <taxon>Weeksellaceae</taxon>
        <taxon>Weeksella</taxon>
    </lineage>
</organism>
<name>F0NYH3_WEEVC</name>
<gene>
    <name evidence="1" type="ordered locus">Weevi_0373</name>
</gene>
<dbReference type="RefSeq" id="WP_013597485.1">
    <property type="nucleotide sequence ID" value="NC_015144.1"/>
</dbReference>
<reference evidence="2" key="2">
    <citation type="journal article" date="2011" name="Stand. Genomic Sci.">
        <title>Complete genome sequence of Weeksella virosa type strain (9751T).</title>
        <authorList>
            <person name="Lang E."/>
            <person name="Teshima H."/>
            <person name="Lucas S."/>
            <person name="Lapidus A."/>
            <person name="Hammon N."/>
            <person name="Deshpande S."/>
            <person name="Nolan M."/>
            <person name="Cheng J."/>
            <person name="Pitluck S."/>
            <person name="Liolios K."/>
            <person name="Pagani I."/>
            <person name="Mikhailova N."/>
            <person name="Ivanova N."/>
            <person name="Mavromatis K."/>
            <person name="Pati A."/>
            <person name="Tapia R."/>
            <person name="Han C."/>
            <person name="Goodwin L."/>
            <person name="Chen A."/>
            <person name="Palaniappan K."/>
            <person name="Land M."/>
            <person name="Hauser L."/>
            <person name="Chang Y."/>
            <person name="Jeffries C."/>
            <person name="Brambilla E."/>
            <person name="Kopitz M."/>
            <person name="Rohde M."/>
            <person name="Goker M."/>
            <person name="Tindall B."/>
            <person name="Detter J."/>
            <person name="Woyke T."/>
            <person name="Bristow J."/>
            <person name="Eisen J."/>
            <person name="Markowitz V."/>
            <person name="Hugenholtz P."/>
            <person name="Klenk H."/>
            <person name="Kyrpides N."/>
        </authorList>
    </citation>
    <scope>NUCLEOTIDE SEQUENCE [LARGE SCALE GENOMIC DNA]</scope>
    <source>
        <strain evidence="2">ATCC 43766 / DSM 16922 / JCM 21250 / NBRC 16016 / NCTC 11634 / CL345/78</strain>
    </source>
</reference>
<dbReference type="EMBL" id="CP002455">
    <property type="protein sequence ID" value="ADX67093.1"/>
    <property type="molecule type" value="Genomic_DNA"/>
</dbReference>
<dbReference type="HOGENOM" id="CLU_2774931_0_0_10"/>
<dbReference type="AlphaFoldDB" id="F0NYH3"/>
<sequence>MSTVLEKYINQRDYSGSEQDAYASLVYSCMISIGKPFEKLLEQAEKENKKIQLIDEMVDEITIDNIKLV</sequence>